<feature type="compositionally biased region" description="Gly residues" evidence="3">
    <location>
        <begin position="877"/>
        <end position="897"/>
    </location>
</feature>
<dbReference type="OrthoDB" id="5752at2759"/>
<dbReference type="GO" id="GO:0004402">
    <property type="term" value="F:histone acetyltransferase activity"/>
    <property type="evidence" value="ECO:0007669"/>
    <property type="project" value="InterPro"/>
</dbReference>
<keyword evidence="2" id="KW-0539">Nucleus</keyword>
<dbReference type="Proteomes" id="UP000750334">
    <property type="component" value="Unassembled WGS sequence"/>
</dbReference>
<evidence type="ECO:0000313" key="6">
    <source>
        <dbReference type="Proteomes" id="UP000750334"/>
    </source>
</evidence>
<reference evidence="5 6" key="1">
    <citation type="submission" date="2020-11" db="EMBL/GenBank/DDBJ databases">
        <title>Kefir isolates.</title>
        <authorList>
            <person name="Marcisauskas S."/>
            <person name="Kim Y."/>
            <person name="Blasche S."/>
        </authorList>
    </citation>
    <scope>NUCLEOTIDE SEQUENCE [LARGE SCALE GENOMIC DNA]</scope>
    <source>
        <strain evidence="5 6">OG2</strain>
    </source>
</reference>
<dbReference type="PANTHER" id="PTHR13900">
    <property type="entry name" value="TRANSCRIPTION INITIATION FACTOR TFIID"/>
    <property type="match status" value="1"/>
</dbReference>
<dbReference type="GO" id="GO:0017025">
    <property type="term" value="F:TBP-class protein binding"/>
    <property type="evidence" value="ECO:0007669"/>
    <property type="project" value="InterPro"/>
</dbReference>
<feature type="region of interest" description="Disordered" evidence="3">
    <location>
        <begin position="1083"/>
        <end position="1112"/>
    </location>
</feature>
<accession>A0A9P6WBI2</accession>
<evidence type="ECO:0000259" key="4">
    <source>
        <dbReference type="Pfam" id="PF12157"/>
    </source>
</evidence>
<dbReference type="EMBL" id="PUHR01000039">
    <property type="protein sequence ID" value="KAG0669546.1"/>
    <property type="molecule type" value="Genomic_DNA"/>
</dbReference>
<dbReference type="InterPro" id="IPR040240">
    <property type="entry name" value="TAF1"/>
</dbReference>
<feature type="region of interest" description="Disordered" evidence="3">
    <location>
        <begin position="843"/>
        <end position="899"/>
    </location>
</feature>
<comment type="subcellular location">
    <subcellularLocation>
        <location evidence="1">Nucleus</location>
    </subcellularLocation>
</comment>
<evidence type="ECO:0000256" key="3">
    <source>
        <dbReference type="SAM" id="MobiDB-lite"/>
    </source>
</evidence>
<proteinExistence type="predicted"/>
<dbReference type="InterPro" id="IPR022591">
    <property type="entry name" value="TAF1_HAT_dom"/>
</dbReference>
<dbReference type="GO" id="GO:0051123">
    <property type="term" value="P:RNA polymerase II preinitiation complex assembly"/>
    <property type="evidence" value="ECO:0007669"/>
    <property type="project" value="TreeGrafter"/>
</dbReference>
<comment type="caution">
    <text evidence="5">The sequence shown here is derived from an EMBL/GenBank/DDBJ whole genome shotgun (WGS) entry which is preliminary data.</text>
</comment>
<evidence type="ECO:0000313" key="5">
    <source>
        <dbReference type="EMBL" id="KAG0669546.1"/>
    </source>
</evidence>
<feature type="compositionally biased region" description="Polar residues" evidence="3">
    <location>
        <begin position="1098"/>
        <end position="1112"/>
    </location>
</feature>
<sequence>MAKSNEKIAPKDTKADKKKKTDLTNEDEAYDAIFGGDFGSLEIGTYIEAGGDDGDTHHLPDAIDFEDEDELADDELPEEEPALPSTDINNSIILPTQNVSTGDLNNDLMNAAYGEVIPTGNDFSANLQGAADELGTGNLPDEEFHGGNNALFMEMDHSSLLFSDQQTSFSEFSKDIVDDPLQGGVTDYESLPTLIQNNKDETEKKKHEVVQRKQALAQTQERLKRDKLLLKYYFPEFKPSKIVKWNTAIYRKKHAYQWHYYKLDPKEFEELFPTDIKLHVQPDTKRLFKISSSSEETSLMASHFKNKKNKGIRTVSLNEMYPPEIEQQSKDTNEHQEISEDILIAADDWDEEKMINGSSSDKEGISSSITSASQSPDIASKIHDNADAWEWNEDDIINAKLKSSKVAELDMNDEKLLLLLENKADVEAKKSLDLVMSNPSINEKHILQKFKISNDEEYNKIRKAHRPRIRVTISNLNIEHSQPAINLQSPFYKVNPPRLSLRYYHRPRFGQHLRPGMVITFSKMKTRKRKRDKGKDIKESFATTQDLTVGDTAPIYLMEYSEETPLALSKFGMSNKLINYYRKVNDSDMMRPKLPVGETHVLGVQDKSPFWNFGFVEPGQIVPTLYNNMIRAPIFKHEVSGTDFLLVRSTGNGISNRFFLRNINHLFAVGQTFPIEEIPGPNSRKVTSMKATRLKMIVYRILNNTPSRAISIEPINKHFPDQDYGQNRQKVKEFMKYQRDGPDKGLWKLKEGEPSLDNESIKKLISPEQVCEIETMSQGLQFWADNENFNFNNEQLELEENLLPWNSTKNFLSATQMRAMVQINGPGDPTGCGEGFSFLKASMKGGHAKGSNNTKGPANDKAGNNSKNNKNAKSGGNTKGPGRKSGGNAGPGHGPGGMTQQRMYEREISKTWYTHAKSLSVNNPFEEIENPDALNTSNREVIVKRKDNKVLRITRKKRDQNGIIQRQTIVIKDPRVIKGYLRGKELRKQANLDVNKLLEEENPNINNVEDIEMQKKLLQNELASLEKSQQRRAARQTSKKPIIGEDGKIVKTRIRRCATCGQPGHIKTNKACPMYHLRNNTGGETAGSTPAGTEAGTPVNTASTPGSTIGEV</sequence>
<keyword evidence="6" id="KW-1185">Reference proteome</keyword>
<feature type="compositionally biased region" description="Low complexity" evidence="3">
    <location>
        <begin position="859"/>
        <end position="876"/>
    </location>
</feature>
<protein>
    <recommendedName>
        <fullName evidence="4">Transcription initiation factor TFIID subunit 1 histone acetyltransferase domain-containing protein</fullName>
    </recommendedName>
</protein>
<feature type="compositionally biased region" description="Basic and acidic residues" evidence="3">
    <location>
        <begin position="1"/>
        <end position="23"/>
    </location>
</feature>
<feature type="region of interest" description="Disordered" evidence="3">
    <location>
        <begin position="1"/>
        <end position="26"/>
    </location>
</feature>
<dbReference type="GO" id="GO:0016251">
    <property type="term" value="F:RNA polymerase II general transcription initiation factor activity"/>
    <property type="evidence" value="ECO:0007669"/>
    <property type="project" value="InterPro"/>
</dbReference>
<evidence type="ECO:0000256" key="1">
    <source>
        <dbReference type="ARBA" id="ARBA00004123"/>
    </source>
</evidence>
<dbReference type="PANTHER" id="PTHR13900:SF0">
    <property type="entry name" value="TRANSCRIPTION INITIATION FACTOR TFIID SUBUNIT 1"/>
    <property type="match status" value="1"/>
</dbReference>
<feature type="domain" description="Transcription initiation factor TFIID subunit 1 histone acetyltransferase" evidence="4">
    <location>
        <begin position="450"/>
        <end position="919"/>
    </location>
</feature>
<dbReference type="GO" id="GO:0005669">
    <property type="term" value="C:transcription factor TFIID complex"/>
    <property type="evidence" value="ECO:0007669"/>
    <property type="project" value="InterPro"/>
</dbReference>
<feature type="region of interest" description="Disordered" evidence="3">
    <location>
        <begin position="69"/>
        <end position="89"/>
    </location>
</feature>
<organism evidence="5 6">
    <name type="scientific">Maudiozyma exigua</name>
    <name type="common">Yeast</name>
    <name type="synonym">Kazachstania exigua</name>
    <dbReference type="NCBI Taxonomy" id="34358"/>
    <lineage>
        <taxon>Eukaryota</taxon>
        <taxon>Fungi</taxon>
        <taxon>Dikarya</taxon>
        <taxon>Ascomycota</taxon>
        <taxon>Saccharomycotina</taxon>
        <taxon>Saccharomycetes</taxon>
        <taxon>Saccharomycetales</taxon>
        <taxon>Saccharomycetaceae</taxon>
        <taxon>Maudiozyma</taxon>
    </lineage>
</organism>
<gene>
    <name evidence="5" type="ORF">C6P45_003617</name>
</gene>
<feature type="compositionally biased region" description="Acidic residues" evidence="3">
    <location>
        <begin position="69"/>
        <end position="81"/>
    </location>
</feature>
<evidence type="ECO:0000256" key="2">
    <source>
        <dbReference type="ARBA" id="ARBA00023242"/>
    </source>
</evidence>
<dbReference type="Pfam" id="PF12157">
    <property type="entry name" value="DUF3591"/>
    <property type="match status" value="1"/>
</dbReference>
<name>A0A9P6WBI2_MAUEX</name>
<dbReference type="AlphaFoldDB" id="A0A9P6WBI2"/>